<keyword evidence="12" id="KW-1185">Reference proteome</keyword>
<dbReference type="InterPro" id="IPR044640">
    <property type="entry name" value="RU2A"/>
</dbReference>
<dbReference type="Pfam" id="PF14580">
    <property type="entry name" value="LRR_9"/>
    <property type="match status" value="1"/>
</dbReference>
<dbReference type="FunFam" id="3.80.10.10:FF:000026">
    <property type="entry name" value="U2 small nuclear ribonucleoprotein A"/>
    <property type="match status" value="1"/>
</dbReference>
<evidence type="ECO:0000256" key="5">
    <source>
        <dbReference type="ARBA" id="ARBA00023187"/>
    </source>
</evidence>
<evidence type="ECO:0000313" key="11">
    <source>
        <dbReference type="EMBL" id="CDW99481.1"/>
    </source>
</evidence>
<accession>A0A0F7SAU2</accession>
<dbReference type="InterPro" id="IPR001611">
    <property type="entry name" value="Leu-rich_rpt"/>
</dbReference>
<evidence type="ECO:0000256" key="7">
    <source>
        <dbReference type="ARBA" id="ARBA00024196"/>
    </source>
</evidence>
<keyword evidence="3" id="KW-0747">Spliceosome</keyword>
<dbReference type="STRING" id="49012.A0A0F7SAU2"/>
<reference evidence="10" key="3">
    <citation type="submission" date="2014-06" db="EMBL/GenBank/DDBJ databases">
        <authorList>
            <person name="Ju J."/>
            <person name="Zhang J."/>
        </authorList>
    </citation>
    <scope>NUCLEOTIDE SEQUENCE</scope>
    <source>
        <strain evidence="10">SscI8</strain>
    </source>
</reference>
<evidence type="ECO:0000256" key="6">
    <source>
        <dbReference type="ARBA" id="ARBA00023242"/>
    </source>
</evidence>
<dbReference type="AlphaFoldDB" id="A0A0F7SAU2"/>
<dbReference type="SUPFAM" id="SSF52058">
    <property type="entry name" value="L domain-like"/>
    <property type="match status" value="1"/>
</dbReference>
<gene>
    <name evidence="11" type="primary">SSCI77730.1</name>
    <name evidence="10" type="ORF">SPSC_05745</name>
</gene>
<dbReference type="Proteomes" id="UP000242770">
    <property type="component" value="Unassembled WGS sequence"/>
</dbReference>
<feature type="domain" description="U2A'/phosphoprotein 32 family A C-terminal" evidence="9">
    <location>
        <begin position="127"/>
        <end position="145"/>
    </location>
</feature>
<dbReference type="Gene3D" id="3.80.10.10">
    <property type="entry name" value="Ribonuclease Inhibitor"/>
    <property type="match status" value="1"/>
</dbReference>
<dbReference type="GO" id="GO:0005686">
    <property type="term" value="C:U2 snRNP"/>
    <property type="evidence" value="ECO:0007669"/>
    <property type="project" value="TreeGrafter"/>
</dbReference>
<dbReference type="GO" id="GO:0000398">
    <property type="term" value="P:mRNA splicing, via spliceosome"/>
    <property type="evidence" value="ECO:0007669"/>
    <property type="project" value="InterPro"/>
</dbReference>
<dbReference type="SMART" id="SM00446">
    <property type="entry name" value="LRRcap"/>
    <property type="match status" value="1"/>
</dbReference>
<reference evidence="12" key="2">
    <citation type="submission" date="2014-06" db="EMBL/GenBank/DDBJ databases">
        <authorList>
            <person name="Berkman P.J."/>
        </authorList>
    </citation>
    <scope>NUCLEOTIDE SEQUENCE [LARGE SCALE GENOMIC DNA]</scope>
</reference>
<protein>
    <recommendedName>
        <fullName evidence="8">U2 small nuclear ribonucleoprotein A'</fullName>
    </recommendedName>
</protein>
<evidence type="ECO:0000256" key="2">
    <source>
        <dbReference type="ARBA" id="ARBA00022614"/>
    </source>
</evidence>
<name>A0A0F7SAU2_9BASI</name>
<keyword evidence="4" id="KW-0677">Repeat</keyword>
<dbReference type="EMBL" id="LK056689">
    <property type="protein sequence ID" value="CDR88913.1"/>
    <property type="molecule type" value="Genomic_DNA"/>
</dbReference>
<sequence>MKLTPELLSRSSSSINTLGDRELDLRGLKIPAIENLGVTRDQNDAIDLTDNDIRYLGNFPLLRQLKSLQLANNLISRIDPRIAFSLPALHLLNLTNNSMSDLAELAHLSKCSRLEYLCLMGTPASRDKHYREFVIWKLPQVRVLDYQRIRDKERALAKELMETEDGKASALAASILRKGDGSAMDVDADAVVVGKQKTFEPGRLNGSSRRLLTAEERRAIEDAIEKSESLEEIRKLEEQLKMGHTFVASS</sequence>
<evidence type="ECO:0000256" key="4">
    <source>
        <dbReference type="ARBA" id="ARBA00022737"/>
    </source>
</evidence>
<evidence type="ECO:0000256" key="3">
    <source>
        <dbReference type="ARBA" id="ARBA00022728"/>
    </source>
</evidence>
<evidence type="ECO:0000256" key="1">
    <source>
        <dbReference type="ARBA" id="ARBA00004123"/>
    </source>
</evidence>
<evidence type="ECO:0000313" key="12">
    <source>
        <dbReference type="Proteomes" id="UP000242770"/>
    </source>
</evidence>
<organism evidence="11 12">
    <name type="scientific">Sporisorium scitamineum</name>
    <dbReference type="NCBI Taxonomy" id="49012"/>
    <lineage>
        <taxon>Eukaryota</taxon>
        <taxon>Fungi</taxon>
        <taxon>Dikarya</taxon>
        <taxon>Basidiomycota</taxon>
        <taxon>Ustilaginomycotina</taxon>
        <taxon>Ustilaginomycetes</taxon>
        <taxon>Ustilaginales</taxon>
        <taxon>Ustilaginaceae</taxon>
        <taxon>Sporisorium</taxon>
    </lineage>
</organism>
<dbReference type="OrthoDB" id="433501at2759"/>
<keyword evidence="3" id="KW-0507">mRNA processing</keyword>
<evidence type="ECO:0000256" key="8">
    <source>
        <dbReference type="ARBA" id="ARBA00024238"/>
    </source>
</evidence>
<comment type="similarity">
    <text evidence="7">Belongs to the U2 small nuclear ribonucleoprotein A family.</text>
</comment>
<keyword evidence="6" id="KW-0539">Nucleus</keyword>
<dbReference type="InterPro" id="IPR032675">
    <property type="entry name" value="LRR_dom_sf"/>
</dbReference>
<comment type="subcellular location">
    <subcellularLocation>
        <location evidence="1">Nucleus</location>
    </subcellularLocation>
</comment>
<evidence type="ECO:0000259" key="9">
    <source>
        <dbReference type="SMART" id="SM00446"/>
    </source>
</evidence>
<dbReference type="EMBL" id="CCFA01004752">
    <property type="protein sequence ID" value="CDW99481.1"/>
    <property type="molecule type" value="Genomic_DNA"/>
</dbReference>
<proteinExistence type="inferred from homology"/>
<dbReference type="PROSITE" id="PS51450">
    <property type="entry name" value="LRR"/>
    <property type="match status" value="1"/>
</dbReference>
<dbReference type="GO" id="GO:0005681">
    <property type="term" value="C:spliceosomal complex"/>
    <property type="evidence" value="ECO:0007669"/>
    <property type="project" value="UniProtKB-KW"/>
</dbReference>
<dbReference type="PANTHER" id="PTHR10552:SF6">
    <property type="entry name" value="U2 SMALL NUCLEAR RIBONUCLEOPROTEIN A"/>
    <property type="match status" value="1"/>
</dbReference>
<evidence type="ECO:0000313" key="10">
    <source>
        <dbReference type="EMBL" id="CDR88913.1"/>
    </source>
</evidence>
<dbReference type="GO" id="GO:0030620">
    <property type="term" value="F:U2 snRNA binding"/>
    <property type="evidence" value="ECO:0007669"/>
    <property type="project" value="InterPro"/>
</dbReference>
<reference evidence="11" key="1">
    <citation type="submission" date="2014-06" db="EMBL/GenBank/DDBJ databases">
        <authorList>
            <person name="Berkman J.Paul."/>
        </authorList>
    </citation>
    <scope>NUCLEOTIDE SEQUENCE [LARGE SCALE GENOMIC DNA]</scope>
</reference>
<keyword evidence="5" id="KW-0508">mRNA splicing</keyword>
<keyword evidence="2" id="KW-0433">Leucine-rich repeat</keyword>
<dbReference type="InterPro" id="IPR003603">
    <property type="entry name" value="U2A'_phosphoprotein32A_C"/>
</dbReference>
<dbReference type="PANTHER" id="PTHR10552">
    <property type="entry name" value="U2 SMALL NUCLEAR RIBONUCLEOPROTEIN A"/>
    <property type="match status" value="1"/>
</dbReference>